<keyword evidence="4" id="KW-0472">Membrane</keyword>
<evidence type="ECO:0000256" key="1">
    <source>
        <dbReference type="ARBA" id="ARBA00004370"/>
    </source>
</evidence>
<dbReference type="GO" id="GO:0005509">
    <property type="term" value="F:calcium ion binding"/>
    <property type="evidence" value="ECO:0007669"/>
    <property type="project" value="UniProtKB-UniRule"/>
</dbReference>
<dbReference type="KEGG" id="hro:HELRODRAFT_66604"/>
<organism evidence="8 9">
    <name type="scientific">Helobdella robusta</name>
    <name type="common">Californian leech</name>
    <dbReference type="NCBI Taxonomy" id="6412"/>
    <lineage>
        <taxon>Eukaryota</taxon>
        <taxon>Metazoa</taxon>
        <taxon>Spiralia</taxon>
        <taxon>Lophotrochozoa</taxon>
        <taxon>Annelida</taxon>
        <taxon>Clitellata</taxon>
        <taxon>Hirudinea</taxon>
        <taxon>Rhynchobdellida</taxon>
        <taxon>Glossiphoniidae</taxon>
        <taxon>Helobdella</taxon>
    </lineage>
</organism>
<dbReference type="GO" id="GO:0016020">
    <property type="term" value="C:membrane"/>
    <property type="evidence" value="ECO:0007669"/>
    <property type="project" value="UniProtKB-SubCell"/>
</dbReference>
<dbReference type="STRING" id="6412.T1FYN0"/>
<evidence type="ECO:0000259" key="6">
    <source>
        <dbReference type="PROSITE" id="PS50268"/>
    </source>
</evidence>
<protein>
    <recommendedName>
        <fullName evidence="6">Cadherin domain-containing protein</fullName>
    </recommendedName>
</protein>
<gene>
    <name evidence="8" type="primary">20213928</name>
    <name evidence="7" type="ORF">HELRODRAFT_66604</name>
</gene>
<keyword evidence="9" id="KW-1185">Reference proteome</keyword>
<reference evidence="8" key="3">
    <citation type="submission" date="2015-06" db="UniProtKB">
        <authorList>
            <consortium name="EnsemblMetazoa"/>
        </authorList>
    </citation>
    <scope>IDENTIFICATION</scope>
</reference>
<proteinExistence type="predicted"/>
<dbReference type="PANTHER" id="PTHR24027">
    <property type="entry name" value="CADHERIN-23"/>
    <property type="match status" value="1"/>
</dbReference>
<dbReference type="EMBL" id="AMQM01001211">
    <property type="status" value="NOT_ANNOTATED_CDS"/>
    <property type="molecule type" value="Genomic_DNA"/>
</dbReference>
<reference evidence="9" key="1">
    <citation type="submission" date="2012-12" db="EMBL/GenBank/DDBJ databases">
        <authorList>
            <person name="Hellsten U."/>
            <person name="Grimwood J."/>
            <person name="Chapman J.A."/>
            <person name="Shapiro H."/>
            <person name="Aerts A."/>
            <person name="Otillar R.P."/>
            <person name="Terry A.Y."/>
            <person name="Boore J.L."/>
            <person name="Simakov O."/>
            <person name="Marletaz F."/>
            <person name="Cho S.-J."/>
            <person name="Edsinger-Gonzales E."/>
            <person name="Havlak P."/>
            <person name="Kuo D.-H."/>
            <person name="Larsson T."/>
            <person name="Lv J."/>
            <person name="Arendt D."/>
            <person name="Savage R."/>
            <person name="Osoegawa K."/>
            <person name="de Jong P."/>
            <person name="Lindberg D.R."/>
            <person name="Seaver E.C."/>
            <person name="Weisblat D.A."/>
            <person name="Putnam N.H."/>
            <person name="Grigoriev I.V."/>
            <person name="Rokhsar D.S."/>
        </authorList>
    </citation>
    <scope>NUCLEOTIDE SEQUENCE</scope>
</reference>
<dbReference type="CTD" id="20213928"/>
<dbReference type="SUPFAM" id="SSF49313">
    <property type="entry name" value="Cadherin-like"/>
    <property type="match status" value="1"/>
</dbReference>
<accession>T1FYN0</accession>
<keyword evidence="2" id="KW-0677">Repeat</keyword>
<dbReference type="EnsemblMetazoa" id="HelroT66604">
    <property type="protein sequence ID" value="HelroP66604"/>
    <property type="gene ID" value="HelroG66604"/>
</dbReference>
<dbReference type="InterPro" id="IPR002126">
    <property type="entry name" value="Cadherin-like_dom"/>
</dbReference>
<feature type="domain" description="Cadherin" evidence="6">
    <location>
        <begin position="14"/>
        <end position="66"/>
    </location>
</feature>
<dbReference type="PROSITE" id="PS50268">
    <property type="entry name" value="CADHERIN_2"/>
    <property type="match status" value="1"/>
</dbReference>
<evidence type="ECO:0000256" key="2">
    <source>
        <dbReference type="ARBA" id="ARBA00022737"/>
    </source>
</evidence>
<dbReference type="Pfam" id="PF00028">
    <property type="entry name" value="Cadherin"/>
    <property type="match status" value="1"/>
</dbReference>
<evidence type="ECO:0000313" key="8">
    <source>
        <dbReference type="EnsemblMetazoa" id="HelroP66604"/>
    </source>
</evidence>
<evidence type="ECO:0000256" key="3">
    <source>
        <dbReference type="ARBA" id="ARBA00022837"/>
    </source>
</evidence>
<dbReference type="HOGENOM" id="CLU_2819888_0_0_1"/>
<dbReference type="GO" id="GO:0007156">
    <property type="term" value="P:homophilic cell adhesion via plasma membrane adhesion molecules"/>
    <property type="evidence" value="ECO:0007669"/>
    <property type="project" value="InterPro"/>
</dbReference>
<keyword evidence="3 5" id="KW-0106">Calcium</keyword>
<dbReference type="InParanoid" id="T1FYN0"/>
<sequence length="67" mass="7528">VTVVDVNNHPPQFTQYTYQSSINDDLPVQSSVLQVLATDGDLGENGRITYTIVDGNKEGWRPIRFTF</sequence>
<evidence type="ECO:0000256" key="5">
    <source>
        <dbReference type="PROSITE-ProRule" id="PRU00043"/>
    </source>
</evidence>
<dbReference type="OrthoDB" id="6252479at2759"/>
<evidence type="ECO:0000313" key="7">
    <source>
        <dbReference type="EMBL" id="ESN99344.1"/>
    </source>
</evidence>
<dbReference type="RefSeq" id="XP_009022442.1">
    <property type="nucleotide sequence ID" value="XM_009024194.1"/>
</dbReference>
<dbReference type="InterPro" id="IPR015919">
    <property type="entry name" value="Cadherin-like_sf"/>
</dbReference>
<dbReference type="Gene3D" id="2.60.40.60">
    <property type="entry name" value="Cadherins"/>
    <property type="match status" value="1"/>
</dbReference>
<dbReference type="PANTHER" id="PTHR24027:SF438">
    <property type="entry name" value="CADHERIN 23"/>
    <property type="match status" value="1"/>
</dbReference>
<dbReference type="Proteomes" id="UP000015101">
    <property type="component" value="Unassembled WGS sequence"/>
</dbReference>
<evidence type="ECO:0000256" key="4">
    <source>
        <dbReference type="ARBA" id="ARBA00023136"/>
    </source>
</evidence>
<dbReference type="AlphaFoldDB" id="T1FYN0"/>
<name>T1FYN0_HELRO</name>
<comment type="subcellular location">
    <subcellularLocation>
        <location evidence="1">Membrane</location>
    </subcellularLocation>
</comment>
<dbReference type="GeneID" id="20213928"/>
<dbReference type="InterPro" id="IPR039808">
    <property type="entry name" value="Cadherin"/>
</dbReference>
<reference evidence="7 9" key="2">
    <citation type="journal article" date="2013" name="Nature">
        <title>Insights into bilaterian evolution from three spiralian genomes.</title>
        <authorList>
            <person name="Simakov O."/>
            <person name="Marletaz F."/>
            <person name="Cho S.J."/>
            <person name="Edsinger-Gonzales E."/>
            <person name="Havlak P."/>
            <person name="Hellsten U."/>
            <person name="Kuo D.H."/>
            <person name="Larsson T."/>
            <person name="Lv J."/>
            <person name="Arendt D."/>
            <person name="Savage R."/>
            <person name="Osoegawa K."/>
            <person name="de Jong P."/>
            <person name="Grimwood J."/>
            <person name="Chapman J.A."/>
            <person name="Shapiro H."/>
            <person name="Aerts A."/>
            <person name="Otillar R.P."/>
            <person name="Terry A.Y."/>
            <person name="Boore J.L."/>
            <person name="Grigoriev I.V."/>
            <person name="Lindberg D.R."/>
            <person name="Seaver E.C."/>
            <person name="Weisblat D.A."/>
            <person name="Putnam N.H."/>
            <person name="Rokhsar D.S."/>
        </authorList>
    </citation>
    <scope>NUCLEOTIDE SEQUENCE</scope>
</reference>
<dbReference type="EMBL" id="KB097143">
    <property type="protein sequence ID" value="ESN99344.1"/>
    <property type="molecule type" value="Genomic_DNA"/>
</dbReference>
<evidence type="ECO:0000313" key="9">
    <source>
        <dbReference type="Proteomes" id="UP000015101"/>
    </source>
</evidence>
<dbReference type="CDD" id="cd11304">
    <property type="entry name" value="Cadherin_repeat"/>
    <property type="match status" value="1"/>
</dbReference>